<evidence type="ECO:0000256" key="3">
    <source>
        <dbReference type="ARBA" id="ARBA00022989"/>
    </source>
</evidence>
<dbReference type="RefSeq" id="WP_190418063.1">
    <property type="nucleotide sequence ID" value="NZ_JAAOCA010000005.1"/>
</dbReference>
<evidence type="ECO:0000256" key="2">
    <source>
        <dbReference type="ARBA" id="ARBA00022692"/>
    </source>
</evidence>
<dbReference type="Pfam" id="PF06803">
    <property type="entry name" value="DUF1232"/>
    <property type="match status" value="1"/>
</dbReference>
<keyword evidence="3" id="KW-1133">Transmembrane helix</keyword>
<comment type="subcellular location">
    <subcellularLocation>
        <location evidence="1">Endomembrane system</location>
        <topology evidence="1">Multi-pass membrane protein</topology>
    </subcellularLocation>
</comment>
<feature type="domain" description="DUF1232" evidence="5">
    <location>
        <begin position="69"/>
        <end position="104"/>
    </location>
</feature>
<dbReference type="EMBL" id="JAAOCA010000005">
    <property type="protein sequence ID" value="MBD1598083.1"/>
    <property type="molecule type" value="Genomic_DNA"/>
</dbReference>
<keyword evidence="4" id="KW-0472">Membrane</keyword>
<comment type="caution">
    <text evidence="6">The sequence shown here is derived from an EMBL/GenBank/DDBJ whole genome shotgun (WGS) entry which is preliminary data.</text>
</comment>
<evidence type="ECO:0000259" key="5">
    <source>
        <dbReference type="Pfam" id="PF06803"/>
    </source>
</evidence>
<evidence type="ECO:0000256" key="4">
    <source>
        <dbReference type="ARBA" id="ARBA00023136"/>
    </source>
</evidence>
<evidence type="ECO:0000256" key="1">
    <source>
        <dbReference type="ARBA" id="ARBA00004127"/>
    </source>
</evidence>
<reference evidence="6 7" key="1">
    <citation type="journal article" date="2020" name="Insects">
        <title>Bacteria Belonging to Pseudomonas typographi sp. nov. from the Bark Beetle Ips typographus Have Genomic Potential to Aid in the Host Ecology.</title>
        <authorList>
            <person name="Peral-Aranega E."/>
            <person name="Saati-Santamaria Z."/>
            <person name="Kolarik M."/>
            <person name="Rivas R."/>
            <person name="Garcia-Fraile P."/>
        </authorList>
    </citation>
    <scope>NUCLEOTIDE SEQUENCE [LARGE SCALE GENOMIC DNA]</scope>
    <source>
        <strain evidence="6 7">CA3A</strain>
    </source>
</reference>
<proteinExistence type="predicted"/>
<name>A0ABR7YY00_9PSED</name>
<protein>
    <submittedName>
        <fullName evidence="6">DUF1232 domain-containing protein</fullName>
    </submittedName>
</protein>
<keyword evidence="7" id="KW-1185">Reference proteome</keyword>
<dbReference type="InterPro" id="IPR010652">
    <property type="entry name" value="DUF1232"/>
</dbReference>
<accession>A0ABR7YY00</accession>
<evidence type="ECO:0000313" key="7">
    <source>
        <dbReference type="Proteomes" id="UP000805841"/>
    </source>
</evidence>
<gene>
    <name evidence="6" type="ORF">HAQ05_05070</name>
</gene>
<evidence type="ECO:0000313" key="6">
    <source>
        <dbReference type="EMBL" id="MBD1598083.1"/>
    </source>
</evidence>
<sequence length="148" mass="15997">MKTPLGFTRFLPLAARLLKRGRLPALVLAASHKLKGRGPAKLREDAGLLVALCSAYWKGEYRAISGKAMLSVVAGLLYFVSPIDVIPDWLLGVGMLDDLAVLGWVTKVLAGELDAFRAWRQAQDPAALQVVERVPEGASALEGEYLGR</sequence>
<keyword evidence="2" id="KW-0812">Transmembrane</keyword>
<dbReference type="Proteomes" id="UP000805841">
    <property type="component" value="Unassembled WGS sequence"/>
</dbReference>
<organism evidence="6 7">
    <name type="scientific">Pseudomonas typographi</name>
    <dbReference type="NCBI Taxonomy" id="2715964"/>
    <lineage>
        <taxon>Bacteria</taxon>
        <taxon>Pseudomonadati</taxon>
        <taxon>Pseudomonadota</taxon>
        <taxon>Gammaproteobacteria</taxon>
        <taxon>Pseudomonadales</taxon>
        <taxon>Pseudomonadaceae</taxon>
        <taxon>Pseudomonas</taxon>
    </lineage>
</organism>